<comment type="caution">
    <text evidence="1">The sequence shown here is derived from an EMBL/GenBank/DDBJ whole genome shotgun (WGS) entry which is preliminary data.</text>
</comment>
<protein>
    <submittedName>
        <fullName evidence="1">Uncharacterized protein</fullName>
    </submittedName>
</protein>
<organism evidence="1 2">
    <name type="scientific">Candidatus Rhodoblastus alkanivorans</name>
    <dbReference type="NCBI Taxonomy" id="2954117"/>
    <lineage>
        <taxon>Bacteria</taxon>
        <taxon>Pseudomonadati</taxon>
        <taxon>Pseudomonadota</taxon>
        <taxon>Alphaproteobacteria</taxon>
        <taxon>Hyphomicrobiales</taxon>
        <taxon>Rhodoblastaceae</taxon>
        <taxon>Rhodoblastus</taxon>
    </lineage>
</organism>
<dbReference type="EMBL" id="JAIVFP010000001">
    <property type="protein sequence ID" value="MCI4684208.1"/>
    <property type="molecule type" value="Genomic_DNA"/>
</dbReference>
<reference evidence="1" key="1">
    <citation type="journal article" date="2022" name="ISME J.">
        <title>Identification of active gaseous-alkane degraders at natural gas seeps.</title>
        <authorList>
            <person name="Farhan Ul Haque M."/>
            <person name="Hernandez M."/>
            <person name="Crombie A.T."/>
            <person name="Murrell J.C."/>
        </authorList>
    </citation>
    <scope>NUCLEOTIDE SEQUENCE</scope>
    <source>
        <strain evidence="1">PC2</strain>
    </source>
</reference>
<keyword evidence="2" id="KW-1185">Reference proteome</keyword>
<evidence type="ECO:0000313" key="1">
    <source>
        <dbReference type="EMBL" id="MCI4684208.1"/>
    </source>
</evidence>
<gene>
    <name evidence="1" type="ORF">K2U94_15800</name>
</gene>
<sequence length="118" mass="12814">MNAICKNSHELAERLDAAMTAIDALRSRRTQFGPDAFDAELDRLFDRRDDVIDEIEAPPAATIGDLILKARALKAFYPDSAALEPGHEAAQDVRLASQIVEALAAMGRAGEDRRPAIA</sequence>
<accession>A0ABS9Z957</accession>
<dbReference type="RefSeq" id="WP_243068115.1">
    <property type="nucleotide sequence ID" value="NZ_JAIVFK010000015.1"/>
</dbReference>
<dbReference type="Proteomes" id="UP001139104">
    <property type="component" value="Unassembled WGS sequence"/>
</dbReference>
<evidence type="ECO:0000313" key="2">
    <source>
        <dbReference type="Proteomes" id="UP001139104"/>
    </source>
</evidence>
<name>A0ABS9Z957_9HYPH</name>
<proteinExistence type="predicted"/>